<dbReference type="Gene3D" id="3.30.70.270">
    <property type="match status" value="1"/>
</dbReference>
<dbReference type="Pfam" id="PF00990">
    <property type="entry name" value="GGDEF"/>
    <property type="match status" value="1"/>
</dbReference>
<organism evidence="5 6">
    <name type="scientific">Larsenimonas rhizosphaerae</name>
    <dbReference type="NCBI Taxonomy" id="2944682"/>
    <lineage>
        <taxon>Bacteria</taxon>
        <taxon>Pseudomonadati</taxon>
        <taxon>Pseudomonadota</taxon>
        <taxon>Gammaproteobacteria</taxon>
        <taxon>Oceanospirillales</taxon>
        <taxon>Halomonadaceae</taxon>
        <taxon>Larsenimonas</taxon>
    </lineage>
</organism>
<reference evidence="5" key="1">
    <citation type="submission" date="2022-11" db="EMBL/GenBank/DDBJ databases">
        <title>Larsenimonas rhizosphaerae sp. nov., isolated from a tidal mudflat.</title>
        <authorList>
            <person name="Lee S.D."/>
            <person name="Kim I.S."/>
        </authorList>
    </citation>
    <scope>NUCLEOTIDE SEQUENCE</scope>
    <source>
        <strain evidence="5">GH2-1</strain>
    </source>
</reference>
<dbReference type="InterPro" id="IPR029787">
    <property type="entry name" value="Nucleotide_cyclase"/>
</dbReference>
<dbReference type="SUPFAM" id="SSF55073">
    <property type="entry name" value="Nucleotide cyclase"/>
    <property type="match status" value="1"/>
</dbReference>
<keyword evidence="5" id="KW-0548">Nucleotidyltransferase</keyword>
<dbReference type="RefSeq" id="WP_265896103.1">
    <property type="nucleotide sequence ID" value="NZ_JAPIVE010000002.1"/>
</dbReference>
<dbReference type="InterPro" id="IPR000014">
    <property type="entry name" value="PAS"/>
</dbReference>
<evidence type="ECO:0000259" key="2">
    <source>
        <dbReference type="PROSITE" id="PS50112"/>
    </source>
</evidence>
<dbReference type="InterPro" id="IPR052155">
    <property type="entry name" value="Biofilm_reg_signaling"/>
</dbReference>
<dbReference type="FunFam" id="3.30.70.270:FF:000001">
    <property type="entry name" value="Diguanylate cyclase domain protein"/>
    <property type="match status" value="1"/>
</dbReference>
<dbReference type="NCBIfam" id="TIGR00254">
    <property type="entry name" value="GGDEF"/>
    <property type="match status" value="1"/>
</dbReference>
<sequence length="432" mass="49277">MIHDPDALRPREAVLQHLLDGITEFIVLKDGKGRWLVANQAVVNTYGLQDLDFLGKTDLELLALRPEHESAYRYNIKTDEQAWAHGSALTVYKQFEINGRMNTWEVVKLPRFTPDGARDQLLIVSRNITDRVEAEAALRDNEQKYRLIAENMTDIIGTRNARGILTYLSPSLEYQLGHRPEDYVGRQPGRLIHPDDMLILQQTSPTDIGCLDVHTRPVRCRLKNSAGEYRWFEITRALTREQNTSSYQVVFACRDIHERVHYEQQLQDMAYRDPLTGVANRRQLLDSLQDLINTTPARLAVLYLDVDHFKGINDHFGHDIGDELLISLAHRLGQQTGGNDLVARIGGDEFVVVLSNTDHEKARRVADQLCTTLARPWHIKGSEYRTTSSIGMAFYPDDGQHVHTLLNRADQALFRAKNAGRACVMVYDPTMR</sequence>
<dbReference type="Pfam" id="PF00989">
    <property type="entry name" value="PAS"/>
    <property type="match status" value="1"/>
</dbReference>
<evidence type="ECO:0000313" key="5">
    <source>
        <dbReference type="EMBL" id="MCX2524167.1"/>
    </source>
</evidence>
<dbReference type="PANTHER" id="PTHR44757:SF2">
    <property type="entry name" value="BIOFILM ARCHITECTURE MAINTENANCE PROTEIN MBAA"/>
    <property type="match status" value="1"/>
</dbReference>
<dbReference type="AlphaFoldDB" id="A0AA42CU14"/>
<dbReference type="InterPro" id="IPR043128">
    <property type="entry name" value="Rev_trsase/Diguanyl_cyclase"/>
</dbReference>
<dbReference type="SMART" id="SM00091">
    <property type="entry name" value="PAS"/>
    <property type="match status" value="2"/>
</dbReference>
<dbReference type="PROSITE" id="PS50887">
    <property type="entry name" value="GGDEF"/>
    <property type="match status" value="1"/>
</dbReference>
<keyword evidence="5" id="KW-0808">Transferase</keyword>
<dbReference type="EMBL" id="JAPIVE010000002">
    <property type="protein sequence ID" value="MCX2524167.1"/>
    <property type="molecule type" value="Genomic_DNA"/>
</dbReference>
<evidence type="ECO:0000259" key="4">
    <source>
        <dbReference type="PROSITE" id="PS50887"/>
    </source>
</evidence>
<dbReference type="PROSITE" id="PS50112">
    <property type="entry name" value="PAS"/>
    <property type="match status" value="2"/>
</dbReference>
<keyword evidence="6" id="KW-1185">Reference proteome</keyword>
<evidence type="ECO:0000256" key="1">
    <source>
        <dbReference type="ARBA" id="ARBA00001946"/>
    </source>
</evidence>
<evidence type="ECO:0000259" key="3">
    <source>
        <dbReference type="PROSITE" id="PS50113"/>
    </source>
</evidence>
<dbReference type="InterPro" id="IPR013656">
    <property type="entry name" value="PAS_4"/>
</dbReference>
<protein>
    <submittedName>
        <fullName evidence="5">Diguanylate cyclase</fullName>
        <ecNumber evidence="5">2.7.7.65</ecNumber>
    </submittedName>
</protein>
<feature type="domain" description="GGDEF" evidence="4">
    <location>
        <begin position="297"/>
        <end position="429"/>
    </location>
</feature>
<dbReference type="InterPro" id="IPR000160">
    <property type="entry name" value="GGDEF_dom"/>
</dbReference>
<dbReference type="SMART" id="SM00267">
    <property type="entry name" value="GGDEF"/>
    <property type="match status" value="1"/>
</dbReference>
<comment type="caution">
    <text evidence="5">The sequence shown here is derived from an EMBL/GenBank/DDBJ whole genome shotgun (WGS) entry which is preliminary data.</text>
</comment>
<dbReference type="InterPro" id="IPR035965">
    <property type="entry name" value="PAS-like_dom_sf"/>
</dbReference>
<dbReference type="InterPro" id="IPR013767">
    <property type="entry name" value="PAS_fold"/>
</dbReference>
<dbReference type="NCBIfam" id="TIGR00229">
    <property type="entry name" value="sensory_box"/>
    <property type="match status" value="2"/>
</dbReference>
<dbReference type="GO" id="GO:0006355">
    <property type="term" value="P:regulation of DNA-templated transcription"/>
    <property type="evidence" value="ECO:0007669"/>
    <property type="project" value="InterPro"/>
</dbReference>
<dbReference type="GO" id="GO:0052621">
    <property type="term" value="F:diguanylate cyclase activity"/>
    <property type="evidence" value="ECO:0007669"/>
    <property type="project" value="UniProtKB-EC"/>
</dbReference>
<comment type="cofactor">
    <cofactor evidence="1">
        <name>Mg(2+)</name>
        <dbReference type="ChEBI" id="CHEBI:18420"/>
    </cofactor>
</comment>
<gene>
    <name evidence="5" type="ORF">OQ287_07935</name>
</gene>
<name>A0AA42CU14_9GAMM</name>
<accession>A0AA42CU14</accession>
<dbReference type="Pfam" id="PF08448">
    <property type="entry name" value="PAS_4"/>
    <property type="match status" value="1"/>
</dbReference>
<dbReference type="CDD" id="cd00130">
    <property type="entry name" value="PAS"/>
    <property type="match status" value="2"/>
</dbReference>
<feature type="domain" description="PAS" evidence="2">
    <location>
        <begin position="11"/>
        <end position="59"/>
    </location>
</feature>
<feature type="domain" description="PAC" evidence="3">
    <location>
        <begin position="216"/>
        <end position="268"/>
    </location>
</feature>
<dbReference type="SUPFAM" id="SSF55785">
    <property type="entry name" value="PYP-like sensor domain (PAS domain)"/>
    <property type="match status" value="2"/>
</dbReference>
<evidence type="ECO:0000313" key="6">
    <source>
        <dbReference type="Proteomes" id="UP001165678"/>
    </source>
</evidence>
<proteinExistence type="predicted"/>
<dbReference type="InterPro" id="IPR000700">
    <property type="entry name" value="PAS-assoc_C"/>
</dbReference>
<dbReference type="CDD" id="cd01949">
    <property type="entry name" value="GGDEF"/>
    <property type="match status" value="1"/>
</dbReference>
<dbReference type="Proteomes" id="UP001165678">
    <property type="component" value="Unassembled WGS sequence"/>
</dbReference>
<feature type="domain" description="PAS" evidence="2">
    <location>
        <begin position="141"/>
        <end position="196"/>
    </location>
</feature>
<dbReference type="Gene3D" id="3.30.450.20">
    <property type="entry name" value="PAS domain"/>
    <property type="match status" value="2"/>
</dbReference>
<dbReference type="PANTHER" id="PTHR44757">
    <property type="entry name" value="DIGUANYLATE CYCLASE DGCP"/>
    <property type="match status" value="1"/>
</dbReference>
<dbReference type="PROSITE" id="PS50113">
    <property type="entry name" value="PAC"/>
    <property type="match status" value="1"/>
</dbReference>
<dbReference type="EC" id="2.7.7.65" evidence="5"/>